<dbReference type="PANTHER" id="PTHR41791:SF1">
    <property type="entry name" value="SSL7039 PROTEIN"/>
    <property type="match status" value="1"/>
</dbReference>
<dbReference type="PIRSF" id="PIRSF028744">
    <property type="entry name" value="Addict_mod_HI1419"/>
    <property type="match status" value="1"/>
</dbReference>
<sequence length="119" mass="13436">MKIKVEEYIRPDGRSPYAEWFDDLDVQAAAKVSVAKLRMEMGNTSNVKWFEGIGECRIDWGPGYRIYLAHYGETLIVLYGGGTKRTQTKDIATAKTLHAEYKARKQAAAKPKAKPGRTR</sequence>
<evidence type="ECO:0000313" key="1">
    <source>
        <dbReference type="EMBL" id="NGY05573.1"/>
    </source>
</evidence>
<organism evidence="1 2">
    <name type="scientific">Solimonas terrae</name>
    <dbReference type="NCBI Taxonomy" id="1396819"/>
    <lineage>
        <taxon>Bacteria</taxon>
        <taxon>Pseudomonadati</taxon>
        <taxon>Pseudomonadota</taxon>
        <taxon>Gammaproteobacteria</taxon>
        <taxon>Nevskiales</taxon>
        <taxon>Nevskiaceae</taxon>
        <taxon>Solimonas</taxon>
    </lineage>
</organism>
<evidence type="ECO:0000313" key="2">
    <source>
        <dbReference type="Proteomes" id="UP000472676"/>
    </source>
</evidence>
<reference evidence="1 2" key="1">
    <citation type="journal article" date="2014" name="Int. J. Syst. Evol. Microbiol.">
        <title>Solimonas terrae sp. nov., isolated from soil.</title>
        <authorList>
            <person name="Kim S.J."/>
            <person name="Moon J.Y."/>
            <person name="Weon H.Y."/>
            <person name="Ahn J.H."/>
            <person name="Chen W.M."/>
            <person name="Kwon S.W."/>
        </authorList>
    </citation>
    <scope>NUCLEOTIDE SEQUENCE [LARGE SCALE GENOMIC DNA]</scope>
    <source>
        <strain evidence="1 2">KIS83-12</strain>
    </source>
</reference>
<accession>A0A6M2BTY8</accession>
<comment type="caution">
    <text evidence="1">The sequence shown here is derived from an EMBL/GenBank/DDBJ whole genome shotgun (WGS) entry which is preliminary data.</text>
</comment>
<protein>
    <submittedName>
        <fullName evidence="1">Type II toxin-antitoxin system RelE/ParE family toxin</fullName>
    </submittedName>
</protein>
<dbReference type="InterPro" id="IPR014056">
    <property type="entry name" value="TypeIITA-like_toxin_pred"/>
</dbReference>
<proteinExistence type="predicted"/>
<dbReference type="AlphaFoldDB" id="A0A6M2BTY8"/>
<keyword evidence="2" id="KW-1185">Reference proteome</keyword>
<dbReference type="NCBIfam" id="TIGR02683">
    <property type="entry name" value="upstrm_HI1419"/>
    <property type="match status" value="1"/>
</dbReference>
<gene>
    <name evidence="1" type="ORF">G7Y85_12440</name>
</gene>
<dbReference type="RefSeq" id="WP_166257343.1">
    <property type="nucleotide sequence ID" value="NZ_JAAMOW010000006.1"/>
</dbReference>
<dbReference type="EMBL" id="JAAMOW010000006">
    <property type="protein sequence ID" value="NGY05573.1"/>
    <property type="molecule type" value="Genomic_DNA"/>
</dbReference>
<dbReference type="PANTHER" id="PTHR41791">
    <property type="entry name" value="SSL7039 PROTEIN"/>
    <property type="match status" value="1"/>
</dbReference>
<name>A0A6M2BTY8_9GAMM</name>
<dbReference type="Proteomes" id="UP000472676">
    <property type="component" value="Unassembled WGS sequence"/>
</dbReference>